<feature type="transmembrane region" description="Helical" evidence="1">
    <location>
        <begin position="105"/>
        <end position="131"/>
    </location>
</feature>
<dbReference type="Gene3D" id="3.40.50.150">
    <property type="entry name" value="Vaccinia Virus protein VP39"/>
    <property type="match status" value="1"/>
</dbReference>
<gene>
    <name evidence="2" type="ORF">IBL28_12095</name>
</gene>
<feature type="transmembrane region" description="Helical" evidence="1">
    <location>
        <begin position="579"/>
        <end position="604"/>
    </location>
</feature>
<dbReference type="SUPFAM" id="SSF53335">
    <property type="entry name" value="S-adenosyl-L-methionine-dependent methyltransferases"/>
    <property type="match status" value="1"/>
</dbReference>
<feature type="transmembrane region" description="Helical" evidence="1">
    <location>
        <begin position="680"/>
        <end position="701"/>
    </location>
</feature>
<accession>A0A926JST9</accession>
<keyword evidence="1" id="KW-0472">Membrane</keyword>
<dbReference type="InterPro" id="IPR029063">
    <property type="entry name" value="SAM-dependent_MTases_sf"/>
</dbReference>
<keyword evidence="1" id="KW-1133">Transmembrane helix</keyword>
<feature type="transmembrane region" description="Helical" evidence="1">
    <location>
        <begin position="140"/>
        <end position="161"/>
    </location>
</feature>
<feature type="transmembrane region" description="Helical" evidence="1">
    <location>
        <begin position="167"/>
        <end position="190"/>
    </location>
</feature>
<dbReference type="EMBL" id="JACVDC010000034">
    <property type="protein sequence ID" value="MBC9796714.1"/>
    <property type="molecule type" value="Genomic_DNA"/>
</dbReference>
<dbReference type="RefSeq" id="WP_187965857.1">
    <property type="nucleotide sequence ID" value="NZ_JACVDC010000034.1"/>
</dbReference>
<dbReference type="AlphaFoldDB" id="A0A926JST9"/>
<dbReference type="Proteomes" id="UP000653730">
    <property type="component" value="Unassembled WGS sequence"/>
</dbReference>
<feature type="transmembrane region" description="Helical" evidence="1">
    <location>
        <begin position="771"/>
        <end position="791"/>
    </location>
</feature>
<reference evidence="2 3" key="1">
    <citation type="submission" date="2020-09" db="EMBL/GenBank/DDBJ databases">
        <title>Sinomicrobium weinanense sp. nov., a halophilic bacteria isolated from saline-alkali soil.</title>
        <authorList>
            <person name="Wu P."/>
            <person name="Ren H."/>
            <person name="Mei Y."/>
            <person name="Liang Y."/>
            <person name="Chen Z."/>
        </authorList>
    </citation>
    <scope>NUCLEOTIDE SEQUENCE [LARGE SCALE GENOMIC DNA]</scope>
    <source>
        <strain evidence="2 3">FJxs</strain>
    </source>
</reference>
<keyword evidence="1" id="KW-0812">Transmembrane</keyword>
<feature type="transmembrane region" description="Helical" evidence="1">
    <location>
        <begin position="707"/>
        <end position="733"/>
    </location>
</feature>
<feature type="transmembrane region" description="Helical" evidence="1">
    <location>
        <begin position="35"/>
        <end position="55"/>
    </location>
</feature>
<feature type="transmembrane region" description="Helical" evidence="1">
    <location>
        <begin position="647"/>
        <end position="668"/>
    </location>
</feature>
<name>A0A926JST9_9FLAO</name>
<feature type="transmembrane region" description="Helical" evidence="1">
    <location>
        <begin position="67"/>
        <end position="85"/>
    </location>
</feature>
<protein>
    <submittedName>
        <fullName evidence="2">Spermidine synthase-like protein</fullName>
    </submittedName>
</protein>
<proteinExistence type="predicted"/>
<feature type="transmembrane region" description="Helical" evidence="1">
    <location>
        <begin position="616"/>
        <end position="635"/>
    </location>
</feature>
<comment type="caution">
    <text evidence="2">The sequence shown here is derived from an EMBL/GenBank/DDBJ whole genome shotgun (WGS) entry which is preliminary data.</text>
</comment>
<evidence type="ECO:0000256" key="1">
    <source>
        <dbReference type="SAM" id="Phobius"/>
    </source>
</evidence>
<sequence>MYRILLSIGLLSLAMIAYQISLMQYLSIVQWYHYAYMVISIALLGFGAAGTVISLFRKSLLRHMNALLPFLIFFSGLSMPLAIRVSGMPFARFDTYLLFVERRQLWQLLLNYIIFFIPFFFCALAIGLVFVKYVREIGKLYFANLTGSGLGGLVAIVLFWTVSPARIAYITGGMAVIAAILVIPAATALPKEKRAFYSSPRFLYTFFPLLLPLLFAGYYYPPEIISSQYKSLNRTLLLPDAEICWERNSPHGWVQYVSSPALRYAPGLSLAYPGDIPVVDALFNNGEWYGAIFPETAEKNTDVLAYTTSAIASEIISPEKVLVLNAGTGMRVSHFLNLGIPSIDATESHPLITSFAKRNMGYSRLFQQDPRSFLRKPGKQYDLICLPYIGAFGGTAGLQAMQEEYLLTTEAFSLIYDRLSDHGIIEVTCWTDNPYRNPLKTAASIAEMLSQKGIETPLQQTVAVRSWNTITFLVKKSPFTEAQQQSVRDFCERLYFDPLLLPGITEEERTTYNDLEDKSLFSLTDSIFSRNREAVYKNYDFHIRPATDDQPYFSQFLRWKSFPQLQRLYGQQSASFLELGYLIVLVTFVQSAMLAIIFIVLPLFRFRKKSGGKLQTLFYFSGLGIGYMFVEIVLIQQFTLYLGHPVYAITAVIGTMLLLSGTGSYLSSRLSPKPAVLRKVTLLITVLLLLYGWFLTAILQAGTGFPFFVKIFLAVILIGIPAVIMGMPFPLGLRYLSQQEKANIPWAWGINSCMSVVSTALATIIALESGFILLMIFAALAYFITFSSSFLKPDQS</sequence>
<evidence type="ECO:0000313" key="3">
    <source>
        <dbReference type="Proteomes" id="UP000653730"/>
    </source>
</evidence>
<feature type="transmembrane region" description="Helical" evidence="1">
    <location>
        <begin position="202"/>
        <end position="220"/>
    </location>
</feature>
<feature type="transmembrane region" description="Helical" evidence="1">
    <location>
        <begin position="745"/>
        <end position="765"/>
    </location>
</feature>
<keyword evidence="3" id="KW-1185">Reference proteome</keyword>
<evidence type="ECO:0000313" key="2">
    <source>
        <dbReference type="EMBL" id="MBC9796714.1"/>
    </source>
</evidence>
<organism evidence="2 3">
    <name type="scientific">Sinomicrobium weinanense</name>
    <dbReference type="NCBI Taxonomy" id="2842200"/>
    <lineage>
        <taxon>Bacteria</taxon>
        <taxon>Pseudomonadati</taxon>
        <taxon>Bacteroidota</taxon>
        <taxon>Flavobacteriia</taxon>
        <taxon>Flavobacteriales</taxon>
        <taxon>Flavobacteriaceae</taxon>
        <taxon>Sinomicrobium</taxon>
    </lineage>
</organism>